<accession>A0A1E5NEB9</accession>
<keyword evidence="1" id="KW-0472">Membrane</keyword>
<sequence length="176" mass="19008">MGKLGRALWLIFGILLIISGIATLFNPIETVLILAYTIGFLTIFSGISAIFYFFSLKHKSGSSLILLDGIISAICGIIIISNLQISGAFIPYMVAFFVIVRGVVAISSSIELKNLGYNQWGLSILSGILTLIAGIILTLNPLLGAVYVSVIIGLSLILYGIITLQLWFAFGKFFKI</sequence>
<dbReference type="PANTHER" id="PTHR34989">
    <property type="entry name" value="PROTEIN HDED"/>
    <property type="match status" value="1"/>
</dbReference>
<name>A0A1E5NEB9_9SPIR</name>
<dbReference type="Proteomes" id="UP000095247">
    <property type="component" value="Unassembled WGS sequence"/>
</dbReference>
<dbReference type="InterPro" id="IPR052712">
    <property type="entry name" value="Acid_resist_chaperone_HdeD"/>
</dbReference>
<dbReference type="Pfam" id="PF03729">
    <property type="entry name" value="DUF308"/>
    <property type="match status" value="2"/>
</dbReference>
<feature type="transmembrane region" description="Helical" evidence="1">
    <location>
        <begin position="89"/>
        <end position="108"/>
    </location>
</feature>
<protein>
    <recommendedName>
        <fullName evidence="4">Acid-resistance membrane protein</fullName>
    </recommendedName>
</protein>
<evidence type="ECO:0000313" key="3">
    <source>
        <dbReference type="Proteomes" id="UP000095247"/>
    </source>
</evidence>
<dbReference type="PANTHER" id="PTHR34989:SF1">
    <property type="entry name" value="PROTEIN HDED"/>
    <property type="match status" value="1"/>
</dbReference>
<feature type="transmembrane region" description="Helical" evidence="1">
    <location>
        <begin position="145"/>
        <end position="170"/>
    </location>
</feature>
<organism evidence="2 3">
    <name type="scientific">Brachyspira hampsonii</name>
    <dbReference type="NCBI Taxonomy" id="1287055"/>
    <lineage>
        <taxon>Bacteria</taxon>
        <taxon>Pseudomonadati</taxon>
        <taxon>Spirochaetota</taxon>
        <taxon>Spirochaetia</taxon>
        <taxon>Brachyspirales</taxon>
        <taxon>Brachyspiraceae</taxon>
        <taxon>Brachyspira</taxon>
    </lineage>
</organism>
<gene>
    <name evidence="2" type="ORF">BFL38_06625</name>
</gene>
<dbReference type="GO" id="GO:0005886">
    <property type="term" value="C:plasma membrane"/>
    <property type="evidence" value="ECO:0007669"/>
    <property type="project" value="TreeGrafter"/>
</dbReference>
<feature type="transmembrane region" description="Helical" evidence="1">
    <location>
        <begin position="7"/>
        <end position="25"/>
    </location>
</feature>
<feature type="transmembrane region" description="Helical" evidence="1">
    <location>
        <begin position="65"/>
        <end position="83"/>
    </location>
</feature>
<evidence type="ECO:0000256" key="1">
    <source>
        <dbReference type="SAM" id="Phobius"/>
    </source>
</evidence>
<reference evidence="2 3" key="1">
    <citation type="submission" date="2016-08" db="EMBL/GenBank/DDBJ databases">
        <title>Characterization and recognition of Brachyspira hampsonii sp. nov., a novel intestinal spirochete that is pathogenic to pigs.</title>
        <authorList>
            <person name="Mirajkar N."/>
            <person name="La T."/>
            <person name="Phillips N."/>
            <person name="Hampson D."/>
            <person name="Gebhart C."/>
        </authorList>
    </citation>
    <scope>NUCLEOTIDE SEQUENCE [LARGE SCALE GENOMIC DNA]</scope>
    <source>
        <strain evidence="2 3">P280/1</strain>
    </source>
</reference>
<dbReference type="AlphaFoldDB" id="A0A1E5NEB9"/>
<feature type="transmembrane region" description="Helical" evidence="1">
    <location>
        <begin position="120"/>
        <end position="139"/>
    </location>
</feature>
<evidence type="ECO:0008006" key="4">
    <source>
        <dbReference type="Google" id="ProtNLM"/>
    </source>
</evidence>
<dbReference type="EMBL" id="MDCO01000010">
    <property type="protein sequence ID" value="OEJ14495.1"/>
    <property type="molecule type" value="Genomic_DNA"/>
</dbReference>
<dbReference type="RefSeq" id="WP_069726661.1">
    <property type="nucleotide sequence ID" value="NZ_MDCO01000010.1"/>
</dbReference>
<keyword evidence="1" id="KW-0812">Transmembrane</keyword>
<keyword evidence="1" id="KW-1133">Transmembrane helix</keyword>
<feature type="transmembrane region" description="Helical" evidence="1">
    <location>
        <begin position="31"/>
        <end position="53"/>
    </location>
</feature>
<proteinExistence type="predicted"/>
<dbReference type="InterPro" id="IPR005325">
    <property type="entry name" value="DUF308_memb"/>
</dbReference>
<comment type="caution">
    <text evidence="2">The sequence shown here is derived from an EMBL/GenBank/DDBJ whole genome shotgun (WGS) entry which is preliminary data.</text>
</comment>
<evidence type="ECO:0000313" key="2">
    <source>
        <dbReference type="EMBL" id="OEJ14495.1"/>
    </source>
</evidence>